<reference evidence="16 17" key="1">
    <citation type="submission" date="2021-02" db="EMBL/GenBank/DDBJ databases">
        <title>Porcisia hertigi Genome sequencing and assembly.</title>
        <authorList>
            <person name="Almutairi H."/>
            <person name="Gatherer D."/>
        </authorList>
    </citation>
    <scope>NUCLEOTIDE SEQUENCE [LARGE SCALE GENOMIC DNA]</scope>
    <source>
        <strain evidence="16 17">C119</strain>
    </source>
</reference>
<dbReference type="InterPro" id="IPR004589">
    <property type="entry name" value="DNA_helicase_ATP-dep_RecQ"/>
</dbReference>
<dbReference type="GO" id="GO:0016787">
    <property type="term" value="F:hydrolase activity"/>
    <property type="evidence" value="ECO:0007669"/>
    <property type="project" value="UniProtKB-KW"/>
</dbReference>
<dbReference type="RefSeq" id="XP_067756860.1">
    <property type="nucleotide sequence ID" value="XM_067901594.1"/>
</dbReference>
<dbReference type="InterPro" id="IPR044876">
    <property type="entry name" value="HRDC_dom_sf"/>
</dbReference>
<feature type="compositionally biased region" description="Gly residues" evidence="13">
    <location>
        <begin position="1311"/>
        <end position="1320"/>
    </location>
</feature>
<dbReference type="PROSITE" id="PS51192">
    <property type="entry name" value="HELICASE_ATP_BIND_1"/>
    <property type="match status" value="1"/>
</dbReference>
<feature type="domain" description="Helicase ATP-binding" evidence="14">
    <location>
        <begin position="541"/>
        <end position="718"/>
    </location>
</feature>
<comment type="caution">
    <text evidence="16">The sequence shown here is derived from an EMBL/GenBank/DDBJ whole genome shotgun (WGS) entry which is preliminary data.</text>
</comment>
<feature type="compositionally biased region" description="Low complexity" evidence="13">
    <location>
        <begin position="1974"/>
        <end position="1984"/>
    </location>
</feature>
<dbReference type="EMBL" id="JAFJZO010000024">
    <property type="protein sequence ID" value="KAG5503498.1"/>
    <property type="molecule type" value="Genomic_DNA"/>
</dbReference>
<keyword evidence="3" id="KW-0547">Nucleotide-binding</keyword>
<dbReference type="SMART" id="SM00490">
    <property type="entry name" value="HELICc"/>
    <property type="match status" value="1"/>
</dbReference>
<feature type="region of interest" description="Disordered" evidence="13">
    <location>
        <begin position="1857"/>
        <end position="1886"/>
    </location>
</feature>
<keyword evidence="6" id="KW-0067">ATP-binding</keyword>
<feature type="compositionally biased region" description="Low complexity" evidence="13">
    <location>
        <begin position="1542"/>
        <end position="1552"/>
    </location>
</feature>
<evidence type="ECO:0000256" key="9">
    <source>
        <dbReference type="ARBA" id="ARBA00023242"/>
    </source>
</evidence>
<dbReference type="InterPro" id="IPR014001">
    <property type="entry name" value="Helicase_ATP-bd"/>
</dbReference>
<dbReference type="Gene3D" id="3.40.50.300">
    <property type="entry name" value="P-loop containing nucleotide triphosphate hydrolases"/>
    <property type="match status" value="2"/>
</dbReference>
<evidence type="ECO:0000256" key="7">
    <source>
        <dbReference type="ARBA" id="ARBA00023125"/>
    </source>
</evidence>
<keyword evidence="12" id="KW-0175">Coiled coil</keyword>
<evidence type="ECO:0000256" key="1">
    <source>
        <dbReference type="ARBA" id="ARBA00004123"/>
    </source>
</evidence>
<sequence>MAAVVSVNGTYNGVQNSSDAITYATVGTCATPPYRTNAQEWISSLTSVVLRSFEGSVPSSSCGDTNRGGNAGRAPTNPHQEAIQSVALRVARDTAPPFAEYQAVYQYYNVHSSGLTSVPPPARLYPVGGGHVTSVASYAPLAPLSSNHAQPGVSGHSATLASAGHPPTPAPMASHGTTTSLSSSASVTAASSCVPPIFNPRGNGLAASTVTGGPAAASSSSMATPTLPTTLSSAEWAVQPRAVVTAPAVQCTTSLPLTLQDVKAEMRLVAKQLREAQHHHDDLVLLEDEEHDASNELQQLDAHIAELEKRFTFLRVSQATLLNRPTSASTPSTLSMSSSVVGSPCTTSAMSLGGASSGATAAQMNSGVHDQRAGRGAGVVDYASGGEQRGLPVQSTGAMQWLAVPPAGNAPAGGVADAQSHEGWSTALNVYSTNHRGMGGSSPALADAWSSNANGGVSGFSGTEYSASSGRKGFSWEAYEQQVDPEALSRDALSRTAHVELPVNPTHRYGGERFLWSTELRRMMREVFGLHDYRFCQLEVMNACMDGRDVFVLLPTGGGKSLCYQLPALMPNPAQVTIVVSPLISLIQDQVYALIANDIPAMALTGQTNDAARRSLFQEWASNCVVHTLVYVTPEYFGRSDHFVGTLQRLADRGLLCRFVIDEAHCVSQWGHDFRPDYRKLSVLKQQFPSTPITALTATATDLVQQDVIKTLALRDAVIFKGSFNRANLKYSVQHVQGKRVIAIVEDLVLHRFSPSSCGIVYCLSRKDCEEMAAALVRRGIKASYYHSEAASKNERQERWTRDELQVICATIAFGMGINKPDVRYVVHAAMPKSIEGYYQESGRAGRDGLPSECVLLSATTDRQRQERLIHGSKDWRASLKSLHRMLAYTLNDVDCRRRQQLDHFGEQVDVHFCLTQRAAAAAAGGGGAMPPLPPTSVASASVVTQLCDNCASKLAEAWTVREVDVSNILLDLYAIILRLGSMTSKQLIGVYRGSVSEMGRAVETRMRLKGTPAEYKSGAKHSKVLLDRTLLEGLELGLLEERLDSVNDFAVCTFVELGGTPAAQQLHRDIKAGRRVITLRLRGEKARCAKGDTSLGAAAAAVTGCSSPCGDAATAKSTALVGDKRVKKRGAVATAAAAAAAFATPEDKIPLFELFAGSRGEATAGGGGGGRRTKASAAASEKKRSSKTAKGRRGGGYVLDEADCSGGDEGGESISSEDEGSTCSNGLASFVNDESSRSSSSIAASSYISSATTPQRSSAGAQAAAGRRQRRLSRAGSQDGVISTLSEDTQGPPPSHMRPWKRSRGDAVGQRGGTVQGGLAGAATTAVPVSTVPAARLERLKALLQEEMDQLVQTLVSQAVGCRSYNVMPKSTILRLTETLGIPGWGSVSDLIDLEGMGKNKVKRYGADILRVYRHFRYIHIGDVEELSEAEAAELKDVKTAVRPRNRLGRANPSAGELITENEGEYDHTGGDDRLPKTAASGFTGGVSIEAAAMTGRATHQQAQRPMLLDPVTPEKARTSAPSPASTPSRDGGSGATLRGTVVDQQRQRRTTFTFSSTTVATPAVVPISVGSRSSTPRPSRQIEEVDAGAPPPPLPTPLVNAAHEVNGVENNCDHRTCDSSMPNAHGNTFPAPSPAVAVALFPSEPHLRNPSTPQFSTPLFPEPPAWQAAAPAASAAAAVLSSTSLPRQLPHNNTAGGNTYLFSPSAPSFTTASALLGGAGLPMAQRTRPQAPQHPSTIMAQALHSHAMMGGDPGLADTLRGGGNACVTHAVDSNDLLIGSSPVPTQQQQQQLHQPHLFNCYSAPQTVSEGGEGACEVRQGSSGVMLLGSDGLTQGPPMPSASMTVGPCYPPARGLTHGSGGATLAARAGDGNDAQPRPPSPQCAAKDMHDVDYLMDLCDDARFRTPLSGRSSGSAAEGSVRPSRPTSTTPALAVVHSTGTAAANACPAMGHPLPCRTSGGAPLSGVSMAPASGAGLAMSSSGRPPLEPRTLPSVSQPRLDSSKQGDDVAGGGDHAAGRDRLEIFTIDDDSE</sequence>
<evidence type="ECO:0000313" key="16">
    <source>
        <dbReference type="EMBL" id="KAG5503498.1"/>
    </source>
</evidence>
<feature type="region of interest" description="Disordered" evidence="13">
    <location>
        <begin position="1974"/>
        <end position="2033"/>
    </location>
</feature>
<organism evidence="16 17">
    <name type="scientific">Porcisia hertigi</name>
    <dbReference type="NCBI Taxonomy" id="2761500"/>
    <lineage>
        <taxon>Eukaryota</taxon>
        <taxon>Discoba</taxon>
        <taxon>Euglenozoa</taxon>
        <taxon>Kinetoplastea</taxon>
        <taxon>Metakinetoplastina</taxon>
        <taxon>Trypanosomatida</taxon>
        <taxon>Trypanosomatidae</taxon>
        <taxon>Leishmaniinae</taxon>
        <taxon>Porcisia</taxon>
    </lineage>
</organism>
<feature type="compositionally biased region" description="Acidic residues" evidence="13">
    <location>
        <begin position="1210"/>
        <end position="1221"/>
    </location>
</feature>
<feature type="compositionally biased region" description="Basic and acidic residues" evidence="13">
    <location>
        <begin position="1466"/>
        <end position="1477"/>
    </location>
</feature>
<comment type="catalytic activity">
    <reaction evidence="10">
        <text>Couples ATP hydrolysis with the unwinding of duplex DNA by translocating in the 3'-5' direction.</text>
        <dbReference type="EC" id="5.6.2.4"/>
    </reaction>
</comment>
<feature type="compositionally biased region" description="Low complexity" evidence="13">
    <location>
        <begin position="1520"/>
        <end position="1531"/>
    </location>
</feature>
<evidence type="ECO:0000259" key="15">
    <source>
        <dbReference type="PROSITE" id="PS51194"/>
    </source>
</evidence>
<comment type="similarity">
    <text evidence="2">Belongs to the helicase family. RecQ subfamily.</text>
</comment>
<dbReference type="PANTHER" id="PTHR13710:SF153">
    <property type="entry name" value="RECQ-LIKE DNA HELICASE BLM"/>
    <property type="match status" value="1"/>
</dbReference>
<dbReference type="PANTHER" id="PTHR13710">
    <property type="entry name" value="DNA HELICASE RECQ FAMILY MEMBER"/>
    <property type="match status" value="1"/>
</dbReference>
<keyword evidence="17" id="KW-1185">Reference proteome</keyword>
<feature type="region of interest" description="Disordered" evidence="13">
    <location>
        <begin position="353"/>
        <end position="372"/>
    </location>
</feature>
<dbReference type="InterPro" id="IPR011545">
    <property type="entry name" value="DEAD/DEAH_box_helicase_dom"/>
</dbReference>
<feature type="compositionally biased region" description="Polar residues" evidence="13">
    <location>
        <begin position="57"/>
        <end position="68"/>
    </location>
</feature>
<dbReference type="GeneID" id="94291671"/>
<feature type="compositionally biased region" description="Low complexity" evidence="13">
    <location>
        <begin position="1910"/>
        <end position="1921"/>
    </location>
</feature>
<dbReference type="FunFam" id="1.10.150.80:FF:000026">
    <property type="entry name" value="ATP-dependent DEAD/H DNA helicase recQ, putative"/>
    <property type="match status" value="1"/>
</dbReference>
<comment type="subcellular location">
    <subcellularLocation>
        <location evidence="1">Nucleus</location>
    </subcellularLocation>
</comment>
<evidence type="ECO:0000313" key="17">
    <source>
        <dbReference type="Proteomes" id="UP000674318"/>
    </source>
</evidence>
<evidence type="ECO:0000256" key="5">
    <source>
        <dbReference type="ARBA" id="ARBA00022806"/>
    </source>
</evidence>
<evidence type="ECO:0000256" key="10">
    <source>
        <dbReference type="ARBA" id="ARBA00034617"/>
    </source>
</evidence>
<feature type="region of interest" description="Disordered" evidence="13">
    <location>
        <begin position="1514"/>
        <end position="1552"/>
    </location>
</feature>
<name>A0A836LHS2_9TRYP</name>
<feature type="compositionally biased region" description="Basic residues" evidence="13">
    <location>
        <begin position="1185"/>
        <end position="1194"/>
    </location>
</feature>
<dbReference type="OrthoDB" id="10261556at2759"/>
<evidence type="ECO:0000256" key="13">
    <source>
        <dbReference type="SAM" id="MobiDB-lite"/>
    </source>
</evidence>
<protein>
    <recommendedName>
        <fullName evidence="11">DNA 3'-5' helicase</fullName>
        <ecNumber evidence="11">5.6.2.4</ecNumber>
    </recommendedName>
</protein>
<dbReference type="InterPro" id="IPR001650">
    <property type="entry name" value="Helicase_C-like"/>
</dbReference>
<dbReference type="Proteomes" id="UP000674318">
    <property type="component" value="Chromosome 24"/>
</dbReference>
<dbReference type="CDD" id="cd18794">
    <property type="entry name" value="SF2_C_RecQ"/>
    <property type="match status" value="1"/>
</dbReference>
<dbReference type="NCBIfam" id="TIGR00614">
    <property type="entry name" value="recQ_fam"/>
    <property type="match status" value="1"/>
</dbReference>
<dbReference type="Pfam" id="PF16124">
    <property type="entry name" value="RecQ_Zn_bind"/>
    <property type="match status" value="1"/>
</dbReference>
<dbReference type="GO" id="GO:0000724">
    <property type="term" value="P:double-strand break repair via homologous recombination"/>
    <property type="evidence" value="ECO:0007669"/>
    <property type="project" value="TreeGrafter"/>
</dbReference>
<keyword evidence="4" id="KW-0378">Hydrolase</keyword>
<evidence type="ECO:0000256" key="8">
    <source>
        <dbReference type="ARBA" id="ARBA00023235"/>
    </source>
</evidence>
<accession>A0A836LHS2</accession>
<feature type="coiled-coil region" evidence="12">
    <location>
        <begin position="259"/>
        <end position="310"/>
    </location>
</feature>
<dbReference type="PROSITE" id="PS51194">
    <property type="entry name" value="HELICASE_CTER"/>
    <property type="match status" value="1"/>
</dbReference>
<dbReference type="FunFam" id="1.10.10.10:FF:000958">
    <property type="entry name" value="ATP-dependent DEAD/H DNA helicase recQ, putative"/>
    <property type="match status" value="1"/>
</dbReference>
<keyword evidence="9" id="KW-0539">Nucleus</keyword>
<feature type="region of interest" description="Disordered" evidence="13">
    <location>
        <begin position="148"/>
        <end position="180"/>
    </location>
</feature>
<dbReference type="SUPFAM" id="SSF52540">
    <property type="entry name" value="P-loop containing nucleoside triphosphate hydrolases"/>
    <property type="match status" value="1"/>
</dbReference>
<feature type="region of interest" description="Disordered" evidence="13">
    <location>
        <begin position="1448"/>
        <end position="1483"/>
    </location>
</feature>
<dbReference type="Gene3D" id="1.10.10.10">
    <property type="entry name" value="Winged helix-like DNA-binding domain superfamily/Winged helix DNA-binding domain"/>
    <property type="match status" value="1"/>
</dbReference>
<evidence type="ECO:0000256" key="2">
    <source>
        <dbReference type="ARBA" id="ARBA00005446"/>
    </source>
</evidence>
<dbReference type="GO" id="GO:0043138">
    <property type="term" value="F:3'-5' DNA helicase activity"/>
    <property type="evidence" value="ECO:0007669"/>
    <property type="project" value="UniProtKB-EC"/>
</dbReference>
<evidence type="ECO:0000256" key="11">
    <source>
        <dbReference type="ARBA" id="ARBA00034808"/>
    </source>
</evidence>
<dbReference type="InterPro" id="IPR036388">
    <property type="entry name" value="WH-like_DNA-bd_sf"/>
</dbReference>
<feature type="region of interest" description="Disordered" evidence="13">
    <location>
        <begin position="1569"/>
        <end position="1594"/>
    </location>
</feature>
<dbReference type="FunFam" id="3.40.50.300:FF:000296">
    <property type="entry name" value="ATP-dependent DNA helicase RecQ"/>
    <property type="match status" value="1"/>
</dbReference>
<dbReference type="GO" id="GO:0009378">
    <property type="term" value="F:four-way junction helicase activity"/>
    <property type="evidence" value="ECO:0007669"/>
    <property type="project" value="TreeGrafter"/>
</dbReference>
<dbReference type="SMART" id="SM00487">
    <property type="entry name" value="DEXDc"/>
    <property type="match status" value="1"/>
</dbReference>
<keyword evidence="7" id="KW-0238">DNA-binding</keyword>
<dbReference type="CDD" id="cd17920">
    <property type="entry name" value="DEXHc_RecQ"/>
    <property type="match status" value="1"/>
</dbReference>
<dbReference type="Pfam" id="PF00270">
    <property type="entry name" value="DEAD"/>
    <property type="match status" value="1"/>
</dbReference>
<feature type="domain" description="Helicase C-terminal" evidence="15">
    <location>
        <begin position="744"/>
        <end position="895"/>
    </location>
</feature>
<evidence type="ECO:0000256" key="6">
    <source>
        <dbReference type="ARBA" id="ARBA00022840"/>
    </source>
</evidence>
<evidence type="ECO:0000256" key="12">
    <source>
        <dbReference type="SAM" id="Coils"/>
    </source>
</evidence>
<feature type="region of interest" description="Disordered" evidence="13">
    <location>
        <begin position="1907"/>
        <end position="1931"/>
    </location>
</feature>
<keyword evidence="5" id="KW-0347">Helicase</keyword>
<feature type="compositionally biased region" description="Low complexity" evidence="13">
    <location>
        <begin position="353"/>
        <end position="362"/>
    </location>
</feature>
<keyword evidence="8" id="KW-0413">Isomerase</keyword>
<feature type="region of interest" description="Disordered" evidence="13">
    <location>
        <begin position="1163"/>
        <end position="1235"/>
    </location>
</feature>
<dbReference type="EC" id="5.6.2.4" evidence="11"/>
<dbReference type="InterPro" id="IPR027417">
    <property type="entry name" value="P-loop_NTPase"/>
</dbReference>
<feature type="region of interest" description="Disordered" evidence="13">
    <location>
        <begin position="1248"/>
        <end position="1320"/>
    </location>
</feature>
<feature type="compositionally biased region" description="Polar residues" evidence="13">
    <location>
        <begin position="1281"/>
        <end position="1290"/>
    </location>
</feature>
<evidence type="ECO:0000259" key="14">
    <source>
        <dbReference type="PROSITE" id="PS51192"/>
    </source>
</evidence>
<feature type="region of interest" description="Disordered" evidence="13">
    <location>
        <begin position="56"/>
        <end position="77"/>
    </location>
</feature>
<dbReference type="GO" id="GO:0005634">
    <property type="term" value="C:nucleus"/>
    <property type="evidence" value="ECO:0007669"/>
    <property type="project" value="UniProtKB-SubCell"/>
</dbReference>
<dbReference type="GO" id="GO:0005524">
    <property type="term" value="F:ATP binding"/>
    <property type="evidence" value="ECO:0007669"/>
    <property type="project" value="UniProtKB-KW"/>
</dbReference>
<dbReference type="GO" id="GO:0005737">
    <property type="term" value="C:cytoplasm"/>
    <property type="evidence" value="ECO:0007669"/>
    <property type="project" value="TreeGrafter"/>
</dbReference>
<proteinExistence type="inferred from homology"/>
<dbReference type="GO" id="GO:0003677">
    <property type="term" value="F:DNA binding"/>
    <property type="evidence" value="ECO:0007669"/>
    <property type="project" value="UniProtKB-KW"/>
</dbReference>
<evidence type="ECO:0000256" key="3">
    <source>
        <dbReference type="ARBA" id="ARBA00022741"/>
    </source>
</evidence>
<dbReference type="Gene3D" id="1.10.150.80">
    <property type="entry name" value="HRDC domain"/>
    <property type="match status" value="1"/>
</dbReference>
<feature type="compositionally biased region" description="Low complexity" evidence="13">
    <location>
        <begin position="1248"/>
        <end position="1267"/>
    </location>
</feature>
<gene>
    <name evidence="16" type="ORF">JKF63_05637</name>
</gene>
<dbReference type="Pfam" id="PF00271">
    <property type="entry name" value="Helicase_C"/>
    <property type="match status" value="1"/>
</dbReference>
<dbReference type="InterPro" id="IPR032284">
    <property type="entry name" value="RecQ_Zn-bd"/>
</dbReference>
<evidence type="ECO:0000256" key="4">
    <source>
        <dbReference type="ARBA" id="ARBA00022801"/>
    </source>
</evidence>
<dbReference type="KEGG" id="phet:94291671"/>
<dbReference type="GO" id="GO:0005694">
    <property type="term" value="C:chromosome"/>
    <property type="evidence" value="ECO:0007669"/>
    <property type="project" value="TreeGrafter"/>
</dbReference>